<evidence type="ECO:0000313" key="6">
    <source>
        <dbReference type="EMBL" id="MCL1125374.1"/>
    </source>
</evidence>
<evidence type="ECO:0000259" key="5">
    <source>
        <dbReference type="Pfam" id="PF01258"/>
    </source>
</evidence>
<evidence type="ECO:0000256" key="1">
    <source>
        <dbReference type="ARBA" id="ARBA00022723"/>
    </source>
</evidence>
<evidence type="ECO:0000256" key="3">
    <source>
        <dbReference type="ARBA" id="ARBA00022833"/>
    </source>
</evidence>
<accession>A0ABT0LCE0</accession>
<keyword evidence="3" id="KW-0862">Zinc</keyword>
<gene>
    <name evidence="6" type="ORF">L2764_13025</name>
</gene>
<dbReference type="EMBL" id="JAKIKS010000047">
    <property type="protein sequence ID" value="MCL1125374.1"/>
    <property type="molecule type" value="Genomic_DNA"/>
</dbReference>
<dbReference type="Pfam" id="PF01258">
    <property type="entry name" value="zf-dskA_traR"/>
    <property type="match status" value="1"/>
</dbReference>
<evidence type="ECO:0000256" key="2">
    <source>
        <dbReference type="ARBA" id="ARBA00022771"/>
    </source>
</evidence>
<keyword evidence="1" id="KW-0479">Metal-binding</keyword>
<feature type="domain" description="Zinc finger DksA/TraR C4-type" evidence="5">
    <location>
        <begin position="72"/>
        <end position="105"/>
    </location>
</feature>
<keyword evidence="7" id="KW-1185">Reference proteome</keyword>
<evidence type="ECO:0000256" key="4">
    <source>
        <dbReference type="PROSITE-ProRule" id="PRU00510"/>
    </source>
</evidence>
<dbReference type="Gene3D" id="1.20.120.910">
    <property type="entry name" value="DksA, coiled-coil domain"/>
    <property type="match status" value="1"/>
</dbReference>
<dbReference type="PROSITE" id="PS51128">
    <property type="entry name" value="ZF_DKSA_2"/>
    <property type="match status" value="1"/>
</dbReference>
<feature type="zinc finger region" description="dksA C4-type" evidence="4">
    <location>
        <begin position="77"/>
        <end position="101"/>
    </location>
</feature>
<dbReference type="RefSeq" id="WP_248940690.1">
    <property type="nucleotide sequence ID" value="NZ_JAKIKS010000047.1"/>
</dbReference>
<sequence length="113" mass="12800">MADNIADTLAAIEIGLKTQAQRFLPHNVAHFNLQTHTLSRLIPLMAETLNDTHPLYQKLIQLDAAWCQLEMGLYGLCSDCETPINITLLQHNPLRQRCGACQQKYIPHPLKKL</sequence>
<reference evidence="6 7" key="1">
    <citation type="submission" date="2022-01" db="EMBL/GenBank/DDBJ databases">
        <title>Whole genome-based taxonomy of the Shewanellaceae.</title>
        <authorList>
            <person name="Martin-Rodriguez A.J."/>
        </authorList>
    </citation>
    <scope>NUCLEOTIDE SEQUENCE [LARGE SCALE GENOMIC DNA]</scope>
    <source>
        <strain evidence="6 7">DSM 17177</strain>
    </source>
</reference>
<protein>
    <submittedName>
        <fullName evidence="6">TraR/DksA C4-type zinc finger protein</fullName>
    </submittedName>
</protein>
<dbReference type="Proteomes" id="UP001203423">
    <property type="component" value="Unassembled WGS sequence"/>
</dbReference>
<organism evidence="6 7">
    <name type="scientific">Shewanella surugensis</name>
    <dbReference type="NCBI Taxonomy" id="212020"/>
    <lineage>
        <taxon>Bacteria</taxon>
        <taxon>Pseudomonadati</taxon>
        <taxon>Pseudomonadota</taxon>
        <taxon>Gammaproteobacteria</taxon>
        <taxon>Alteromonadales</taxon>
        <taxon>Shewanellaceae</taxon>
        <taxon>Shewanella</taxon>
    </lineage>
</organism>
<evidence type="ECO:0000313" key="7">
    <source>
        <dbReference type="Proteomes" id="UP001203423"/>
    </source>
</evidence>
<dbReference type="InterPro" id="IPR000962">
    <property type="entry name" value="Znf_DskA_TraR"/>
</dbReference>
<proteinExistence type="predicted"/>
<name>A0ABT0LCE0_9GAMM</name>
<comment type="caution">
    <text evidence="6">The sequence shown here is derived from an EMBL/GenBank/DDBJ whole genome shotgun (WGS) entry which is preliminary data.</text>
</comment>
<keyword evidence="2" id="KW-0863">Zinc-finger</keyword>